<evidence type="ECO:0000256" key="5">
    <source>
        <dbReference type="ARBA" id="ARBA00023136"/>
    </source>
</evidence>
<evidence type="ECO:0000313" key="8">
    <source>
        <dbReference type="EMBL" id="CAI2796992.1"/>
    </source>
</evidence>
<feature type="transmembrane region" description="Helical" evidence="6">
    <location>
        <begin position="109"/>
        <end position="130"/>
    </location>
</feature>
<evidence type="ECO:0000313" key="9">
    <source>
        <dbReference type="EMBL" id="CAY48997.1"/>
    </source>
</evidence>
<dbReference type="PRINTS" id="PR01036">
    <property type="entry name" value="TCRTETB"/>
</dbReference>
<dbReference type="PROSITE" id="PS50850">
    <property type="entry name" value="MFS"/>
    <property type="match status" value="1"/>
</dbReference>
<evidence type="ECO:0000256" key="6">
    <source>
        <dbReference type="SAM" id="Phobius"/>
    </source>
</evidence>
<reference evidence="8" key="2">
    <citation type="submission" date="2023-10" db="EMBL/GenBank/DDBJ databases">
        <authorList>
            <person name="Fortmann-Grote C."/>
        </authorList>
    </citation>
    <scope>NUCLEOTIDE SEQUENCE</scope>
    <source>
        <strain evidence="8">SBW25</strain>
    </source>
</reference>
<dbReference type="SUPFAM" id="SSF103473">
    <property type="entry name" value="MFS general substrate transporter"/>
    <property type="match status" value="1"/>
</dbReference>
<dbReference type="Pfam" id="PF07690">
    <property type="entry name" value="MFS_1"/>
    <property type="match status" value="1"/>
</dbReference>
<name>C3KAX4_PSEFS</name>
<dbReference type="GO" id="GO:0016020">
    <property type="term" value="C:membrane"/>
    <property type="evidence" value="ECO:0007669"/>
    <property type="project" value="UniProtKB-SubCell"/>
</dbReference>
<evidence type="ECO:0000259" key="7">
    <source>
        <dbReference type="PROSITE" id="PS50850"/>
    </source>
</evidence>
<dbReference type="HOGENOM" id="CLU_000960_28_3_6"/>
<dbReference type="GO" id="GO:0022857">
    <property type="term" value="F:transmembrane transporter activity"/>
    <property type="evidence" value="ECO:0007669"/>
    <property type="project" value="InterPro"/>
</dbReference>
<keyword evidence="2" id="KW-0813">Transport</keyword>
<keyword evidence="3 6" id="KW-0812">Transmembrane</keyword>
<dbReference type="Gene3D" id="1.20.1250.20">
    <property type="entry name" value="MFS general substrate transporter like domains"/>
    <property type="match status" value="1"/>
</dbReference>
<feature type="transmembrane region" description="Helical" evidence="6">
    <location>
        <begin position="56"/>
        <end position="73"/>
    </location>
</feature>
<accession>C3KAX4</accession>
<reference evidence="9" key="1">
    <citation type="journal article" date="2009" name="Genome Biol.">
        <title>Genomic and genetic analyses of diversity and plant interactions of Pseudomonas fluorescens.</title>
        <authorList>
            <person name="Silby M.W."/>
            <person name="Cerdeno-Tarraga A.M."/>
            <person name="Vernikos G.S."/>
            <person name="Giddens S.R."/>
            <person name="Jackson R.W."/>
            <person name="Preston G.M."/>
            <person name="Zhang X.X."/>
            <person name="Moon C.D."/>
            <person name="Gehrig S.M."/>
            <person name="Godfrey S.A."/>
            <person name="Knight C.G."/>
            <person name="Malone J.G."/>
            <person name="Robinson Z."/>
            <person name="Spiers A.J."/>
            <person name="Harris S."/>
            <person name="Challis G.L."/>
            <person name="Yaxley A.M."/>
            <person name="Harris D."/>
            <person name="Seeger K."/>
            <person name="Murphy L."/>
            <person name="Rutter S."/>
            <person name="Squares R."/>
            <person name="Quail M.A."/>
            <person name="Saunders E."/>
            <person name="Mavromatis K."/>
            <person name="Brettin T.S."/>
            <person name="Bentley S.D."/>
            <person name="Hothersall J."/>
            <person name="Stephens E."/>
            <person name="Thomas C.M."/>
            <person name="Parkhill J."/>
            <person name="Levy S.B."/>
            <person name="Rainey P.B."/>
            <person name="Thomson N.R."/>
        </authorList>
    </citation>
    <scope>NUCLEOTIDE SEQUENCE [LARGE SCALE GENOMIC DNA]</scope>
    <source>
        <strain evidence="9">SBW25</strain>
    </source>
</reference>
<organism evidence="9">
    <name type="scientific">Pseudomonas fluorescens (strain SBW25)</name>
    <dbReference type="NCBI Taxonomy" id="216595"/>
    <lineage>
        <taxon>Bacteria</taxon>
        <taxon>Pseudomonadati</taxon>
        <taxon>Pseudomonadota</taxon>
        <taxon>Gammaproteobacteria</taxon>
        <taxon>Pseudomonadales</taxon>
        <taxon>Pseudomonadaceae</taxon>
        <taxon>Pseudomonas</taxon>
    </lineage>
</organism>
<dbReference type="EMBL" id="AM181176">
    <property type="protein sequence ID" value="CAY48997.1"/>
    <property type="molecule type" value="Genomic_DNA"/>
</dbReference>
<keyword evidence="5 6" id="KW-0472">Membrane</keyword>
<dbReference type="Proteomes" id="UP001152918">
    <property type="component" value="Chromosome"/>
</dbReference>
<evidence type="ECO:0000256" key="2">
    <source>
        <dbReference type="ARBA" id="ARBA00022448"/>
    </source>
</evidence>
<dbReference type="InterPro" id="IPR011701">
    <property type="entry name" value="MFS"/>
</dbReference>
<feature type="transmembrane region" description="Helical" evidence="6">
    <location>
        <begin position="282"/>
        <end position="300"/>
    </location>
</feature>
<feature type="transmembrane region" description="Helical" evidence="6">
    <location>
        <begin position="251"/>
        <end position="270"/>
    </location>
</feature>
<feature type="transmembrane region" description="Helical" evidence="6">
    <location>
        <begin position="220"/>
        <end position="239"/>
    </location>
</feature>
<feature type="domain" description="Major facilitator superfamily (MFS) profile" evidence="7">
    <location>
        <begin position="18"/>
        <end position="414"/>
    </location>
</feature>
<feature type="transmembrane region" description="Helical" evidence="6">
    <location>
        <begin position="85"/>
        <end position="103"/>
    </location>
</feature>
<evidence type="ECO:0000256" key="1">
    <source>
        <dbReference type="ARBA" id="ARBA00004141"/>
    </source>
</evidence>
<dbReference type="AlphaFoldDB" id="C3KAX4"/>
<feature type="transmembrane region" description="Helical" evidence="6">
    <location>
        <begin position="167"/>
        <end position="189"/>
    </location>
</feature>
<dbReference type="EMBL" id="OV986001">
    <property type="protein sequence ID" value="CAI2796992.1"/>
    <property type="molecule type" value="Genomic_DNA"/>
</dbReference>
<dbReference type="PANTHER" id="PTHR42718">
    <property type="entry name" value="MAJOR FACILITATOR SUPERFAMILY MULTIDRUG TRANSPORTER MFSC"/>
    <property type="match status" value="1"/>
</dbReference>
<gene>
    <name evidence="9" type="ordered locus">PFLU_2767</name>
</gene>
<keyword evidence="4 6" id="KW-1133">Transmembrane helix</keyword>
<feature type="transmembrane region" description="Helical" evidence="6">
    <location>
        <begin position="378"/>
        <end position="401"/>
    </location>
</feature>
<proteinExistence type="predicted"/>
<dbReference type="InterPro" id="IPR020846">
    <property type="entry name" value="MFS_dom"/>
</dbReference>
<dbReference type="CDD" id="cd17321">
    <property type="entry name" value="MFS_MMR_MDR_like"/>
    <property type="match status" value="1"/>
</dbReference>
<feature type="transmembrane region" description="Helical" evidence="6">
    <location>
        <begin position="349"/>
        <end position="366"/>
    </location>
</feature>
<dbReference type="eggNOG" id="COG2814">
    <property type="taxonomic scope" value="Bacteria"/>
</dbReference>
<dbReference type="PANTHER" id="PTHR42718:SF9">
    <property type="entry name" value="MAJOR FACILITATOR SUPERFAMILY MULTIDRUG TRANSPORTER MFSC"/>
    <property type="match status" value="1"/>
</dbReference>
<dbReference type="KEGG" id="pfs:PFLU_2767"/>
<comment type="subcellular location">
    <subcellularLocation>
        <location evidence="1">Membrane</location>
        <topology evidence="1">Multi-pass membrane protein</topology>
    </subcellularLocation>
</comment>
<evidence type="ECO:0000256" key="3">
    <source>
        <dbReference type="ARBA" id="ARBA00022692"/>
    </source>
</evidence>
<feature type="transmembrane region" description="Helical" evidence="6">
    <location>
        <begin position="142"/>
        <end position="161"/>
    </location>
</feature>
<protein>
    <submittedName>
        <fullName evidence="8 9">Transmembrane transport protein</fullName>
    </submittedName>
</protein>
<evidence type="ECO:0000256" key="4">
    <source>
        <dbReference type="ARBA" id="ARBA00022989"/>
    </source>
</evidence>
<sequence length="414" mass="42210">MTVAFAQGLPMPPSSRGSLVSLSLSMLLASLGTSIANVSLPSLAQAFDASFHAVQWVVLAYLLAITAVIVSAGRLGDRWGRRRGLLAGLLLFAVACGLCGLAPSLEGLVAARVLQGLGAAVMMAMALAMVGDTVTRERTGRVMGWLGTMSAVGTAMGPSLGGVLLSLWGWRAIFLVGVPLGLLAATLAYRCLPVDRAQVPAGAASGVWSLLKDASLRSSLAMSALVAAVIMATFVVGPFYLSRGLGLAPEWMGLAMAVGPCVAALTGIPAGRLTDRLGSRRMTLAGLGVLGCGALLLSLASGLIAYLAALVILTTGYSLFQAANNTVVMSDIEAAHRGTVSGLLNLSRNLGLILGASALGAVFAWASPDVTRALPQAVAHGLHVTFSVALGLILLASVMALRRASAFNTAKNTH</sequence>
<dbReference type="InterPro" id="IPR036259">
    <property type="entry name" value="MFS_trans_sf"/>
</dbReference>